<dbReference type="PANTHER" id="PTHR23501:SF197">
    <property type="entry name" value="COMD"/>
    <property type="match status" value="1"/>
</dbReference>
<organism evidence="8 9">
    <name type="scientific">Streptomyces lavendofoliae</name>
    <dbReference type="NCBI Taxonomy" id="67314"/>
    <lineage>
        <taxon>Bacteria</taxon>
        <taxon>Bacillati</taxon>
        <taxon>Actinomycetota</taxon>
        <taxon>Actinomycetes</taxon>
        <taxon>Kitasatosporales</taxon>
        <taxon>Streptomycetaceae</taxon>
        <taxon>Streptomyces</taxon>
    </lineage>
</organism>
<gene>
    <name evidence="8" type="ORF">GCM10010274_08010</name>
</gene>
<feature type="domain" description="Major facilitator superfamily (MFS) profile" evidence="7">
    <location>
        <begin position="143"/>
        <end position="648"/>
    </location>
</feature>
<dbReference type="InterPro" id="IPR013784">
    <property type="entry name" value="Carb-bd-like_fold"/>
</dbReference>
<feature type="transmembrane region" description="Helical" evidence="6">
    <location>
        <begin position="187"/>
        <end position="204"/>
    </location>
</feature>
<feature type="transmembrane region" description="Helical" evidence="6">
    <location>
        <begin position="216"/>
        <end position="235"/>
    </location>
</feature>
<dbReference type="FunFam" id="2.60.40.1120:FF:000002">
    <property type="entry name" value="MFS transporter"/>
    <property type="match status" value="1"/>
</dbReference>
<dbReference type="SUPFAM" id="SSF49464">
    <property type="entry name" value="Carboxypeptidase regulatory domain-like"/>
    <property type="match status" value="1"/>
</dbReference>
<reference evidence="8" key="2">
    <citation type="submission" date="2020-09" db="EMBL/GenBank/DDBJ databases">
        <authorList>
            <person name="Sun Q."/>
            <person name="Ohkuma M."/>
        </authorList>
    </citation>
    <scope>NUCLEOTIDE SEQUENCE</scope>
    <source>
        <strain evidence="8">JCM 4391</strain>
    </source>
</reference>
<dbReference type="SUPFAM" id="SSF103473">
    <property type="entry name" value="MFS general substrate transporter"/>
    <property type="match status" value="1"/>
</dbReference>
<name>A0A918M2U0_9ACTN</name>
<keyword evidence="9" id="KW-1185">Reference proteome</keyword>
<feature type="transmembrane region" description="Helical" evidence="6">
    <location>
        <begin position="302"/>
        <end position="322"/>
    </location>
</feature>
<sequence>MGGSTPAYDGTQPARGWAEAAAQGRGAHAAQEAAFRASGPGAGAGRAEGADPRAPGEAGPRQSEQDGAPRTAARPGGRPAGRSSPRSVARSAGEEPGPAAGPWETAAPPGAPAGSGRTPGATATAGPPDREPPLPATVPPGPARVRLVLAGLVSALLAAVLQQLVTATALPAIAAGLHAPGPLPGRTVWPATAYLLAAAVTLPVHGRLGDLRGRKGAFLAALAVFLIGSALAGWSRSMDQLVAFRAVQGAGAGGLLAGAQAIAADLVPVRRRGRFLGVTGAALGLASLAGPMLGGLVTAYVSWRWCFWGAVPLGLVALLLVGTALPRRAPAWAAGSGASVAPAGSGARRRPDVLGAVLLAAASTFLVLLADWGGTQHAWNSRTVLGLACGAAGTVLLLVVVENHVAEPIVPPGLLKDPTFVVGGIVGTIAGVALLAAADCLPAFFRLAGGADAAEAGLLMLPLVAGVVVASLLSGHLIGRTGRYTVHPVLGGAVSVVGMWLLSRLEPGTPRLTHSVWQAVLGVGIGLVLPAVVLAVQNAAPPARLSTATGAHTLVRLLGGCLGAAVLGALLTRRLDHELGGRLPAAEAPGDLPGPWAVTPRLLEAVPPALRDAYTEAYAETMPRTFLHLVPVLGLGLLLAFLLKQKPQAARDAPAATTAVPAPRAASGTPPTDPHAGVPVSGTVRQHGGTGVPGAALTLVDPHGRQAGRGASGDDGRYALSAPGAGSYVLIAAAGGHRPQAVPVVVDDRPVEVDVVLGGAGRLAGTVRTADGTAVHDATVTLTDVRGEVVASTRTGRDGGYVLPALVAGDYTLAASAPLFRPAALSVPVQASRETRQDIELAGGAVLRGTVRAPDGRPVADARVTLLDTAGDVLDTLTTGPDGTFRFVDLPSGEYTVIAAGYPPVATVLRVAGGGRTERDLRLGHDD</sequence>
<feature type="transmembrane region" description="Helical" evidence="6">
    <location>
        <begin position="457"/>
        <end position="478"/>
    </location>
</feature>
<feature type="compositionally biased region" description="Low complexity" evidence="5">
    <location>
        <begin position="89"/>
        <end position="127"/>
    </location>
</feature>
<comment type="caution">
    <text evidence="8">The sequence shown here is derived from an EMBL/GenBank/DDBJ whole genome shotgun (WGS) entry which is preliminary data.</text>
</comment>
<accession>A0A918M2U0</accession>
<keyword evidence="4 6" id="KW-0472">Membrane</keyword>
<evidence type="ECO:0000256" key="2">
    <source>
        <dbReference type="ARBA" id="ARBA00022692"/>
    </source>
</evidence>
<feature type="compositionally biased region" description="Low complexity" evidence="5">
    <location>
        <begin position="653"/>
        <end position="666"/>
    </location>
</feature>
<proteinExistence type="predicted"/>
<feature type="transmembrane region" description="Helical" evidence="6">
    <location>
        <begin position="554"/>
        <end position="572"/>
    </location>
</feature>
<feature type="transmembrane region" description="Helical" evidence="6">
    <location>
        <begin position="353"/>
        <end position="372"/>
    </location>
</feature>
<dbReference type="Gene3D" id="1.20.1720.10">
    <property type="entry name" value="Multidrug resistance protein D"/>
    <property type="match status" value="1"/>
</dbReference>
<dbReference type="Proteomes" id="UP000636661">
    <property type="component" value="Unassembled WGS sequence"/>
</dbReference>
<feature type="transmembrane region" description="Helical" evidence="6">
    <location>
        <begin position="421"/>
        <end position="445"/>
    </location>
</feature>
<feature type="transmembrane region" description="Helical" evidence="6">
    <location>
        <begin position="484"/>
        <end position="503"/>
    </location>
</feature>
<dbReference type="Pfam" id="PF13620">
    <property type="entry name" value="CarboxypepD_reg"/>
    <property type="match status" value="3"/>
</dbReference>
<feature type="transmembrane region" description="Helical" evidence="6">
    <location>
        <begin position="241"/>
        <end position="263"/>
    </location>
</feature>
<keyword evidence="2 6" id="KW-0812">Transmembrane</keyword>
<feature type="transmembrane region" description="Helical" evidence="6">
    <location>
        <begin position="515"/>
        <end position="534"/>
    </location>
</feature>
<feature type="transmembrane region" description="Helical" evidence="6">
    <location>
        <begin position="147"/>
        <end position="175"/>
    </location>
</feature>
<feature type="transmembrane region" description="Helical" evidence="6">
    <location>
        <begin position="384"/>
        <end position="401"/>
    </location>
</feature>
<dbReference type="PANTHER" id="PTHR23501">
    <property type="entry name" value="MAJOR FACILITATOR SUPERFAMILY"/>
    <property type="match status" value="1"/>
</dbReference>
<evidence type="ECO:0000256" key="6">
    <source>
        <dbReference type="SAM" id="Phobius"/>
    </source>
</evidence>
<dbReference type="Pfam" id="PF07690">
    <property type="entry name" value="MFS_1"/>
    <property type="match status" value="1"/>
</dbReference>
<feature type="region of interest" description="Disordered" evidence="5">
    <location>
        <begin position="653"/>
        <end position="715"/>
    </location>
</feature>
<reference evidence="8" key="1">
    <citation type="journal article" date="2014" name="Int. J. Syst. Evol. Microbiol.">
        <title>Complete genome sequence of Corynebacterium casei LMG S-19264T (=DSM 44701T), isolated from a smear-ripened cheese.</title>
        <authorList>
            <consortium name="US DOE Joint Genome Institute (JGI-PGF)"/>
            <person name="Walter F."/>
            <person name="Albersmeier A."/>
            <person name="Kalinowski J."/>
            <person name="Ruckert C."/>
        </authorList>
    </citation>
    <scope>NUCLEOTIDE SEQUENCE</scope>
    <source>
        <strain evidence="8">JCM 4391</strain>
    </source>
</reference>
<dbReference type="InterPro" id="IPR008969">
    <property type="entry name" value="CarboxyPept-like_regulatory"/>
</dbReference>
<dbReference type="GO" id="GO:0005886">
    <property type="term" value="C:plasma membrane"/>
    <property type="evidence" value="ECO:0007669"/>
    <property type="project" value="UniProtKB-SubCell"/>
</dbReference>
<dbReference type="InterPro" id="IPR020846">
    <property type="entry name" value="MFS_dom"/>
</dbReference>
<dbReference type="InterPro" id="IPR036259">
    <property type="entry name" value="MFS_trans_sf"/>
</dbReference>
<evidence type="ECO:0000256" key="3">
    <source>
        <dbReference type="ARBA" id="ARBA00022989"/>
    </source>
</evidence>
<keyword evidence="3 6" id="KW-1133">Transmembrane helix</keyword>
<dbReference type="GO" id="GO:0022857">
    <property type="term" value="F:transmembrane transporter activity"/>
    <property type="evidence" value="ECO:0007669"/>
    <property type="project" value="InterPro"/>
</dbReference>
<evidence type="ECO:0000256" key="4">
    <source>
        <dbReference type="ARBA" id="ARBA00023136"/>
    </source>
</evidence>
<comment type="subcellular location">
    <subcellularLocation>
        <location evidence="1">Cell membrane</location>
        <topology evidence="1">Multi-pass membrane protein</topology>
    </subcellularLocation>
</comment>
<dbReference type="SUPFAM" id="SSF49452">
    <property type="entry name" value="Starch-binding domain-like"/>
    <property type="match status" value="1"/>
</dbReference>
<dbReference type="RefSeq" id="WP_229890524.1">
    <property type="nucleotide sequence ID" value="NZ_BMTP01000002.1"/>
</dbReference>
<dbReference type="GO" id="GO:0030246">
    <property type="term" value="F:carbohydrate binding"/>
    <property type="evidence" value="ECO:0007669"/>
    <property type="project" value="InterPro"/>
</dbReference>
<dbReference type="AlphaFoldDB" id="A0A918M2U0"/>
<dbReference type="PRINTS" id="PR01036">
    <property type="entry name" value="TCRTETB"/>
</dbReference>
<dbReference type="SUPFAM" id="SSF49478">
    <property type="entry name" value="Cna protein B-type domain"/>
    <property type="match status" value="1"/>
</dbReference>
<dbReference type="InterPro" id="IPR011701">
    <property type="entry name" value="MFS"/>
</dbReference>
<feature type="transmembrane region" description="Helical" evidence="6">
    <location>
        <begin position="626"/>
        <end position="643"/>
    </location>
</feature>
<feature type="transmembrane region" description="Helical" evidence="6">
    <location>
        <begin position="275"/>
        <end position="296"/>
    </location>
</feature>
<feature type="compositionally biased region" description="Low complexity" evidence="5">
    <location>
        <begin position="14"/>
        <end position="39"/>
    </location>
</feature>
<evidence type="ECO:0000256" key="5">
    <source>
        <dbReference type="SAM" id="MobiDB-lite"/>
    </source>
</evidence>
<dbReference type="EMBL" id="BMTP01000002">
    <property type="protein sequence ID" value="GGU23944.1"/>
    <property type="molecule type" value="Genomic_DNA"/>
</dbReference>
<evidence type="ECO:0000256" key="1">
    <source>
        <dbReference type="ARBA" id="ARBA00004651"/>
    </source>
</evidence>
<dbReference type="Gene3D" id="1.20.1250.20">
    <property type="entry name" value="MFS general substrate transporter like domains"/>
    <property type="match status" value="1"/>
</dbReference>
<evidence type="ECO:0000259" key="7">
    <source>
        <dbReference type="PROSITE" id="PS50850"/>
    </source>
</evidence>
<protein>
    <submittedName>
        <fullName evidence="8">MFS transporter</fullName>
    </submittedName>
</protein>
<dbReference type="PROSITE" id="PS50850">
    <property type="entry name" value="MFS"/>
    <property type="match status" value="1"/>
</dbReference>
<dbReference type="Gene3D" id="2.60.40.1120">
    <property type="entry name" value="Carboxypeptidase-like, regulatory domain"/>
    <property type="match status" value="3"/>
</dbReference>
<feature type="region of interest" description="Disordered" evidence="5">
    <location>
        <begin position="1"/>
        <end position="139"/>
    </location>
</feature>
<evidence type="ECO:0000313" key="8">
    <source>
        <dbReference type="EMBL" id="GGU23944.1"/>
    </source>
</evidence>
<evidence type="ECO:0000313" key="9">
    <source>
        <dbReference type="Proteomes" id="UP000636661"/>
    </source>
</evidence>